<evidence type="ECO:0000313" key="4">
    <source>
        <dbReference type="Proteomes" id="UP000286594"/>
    </source>
</evidence>
<dbReference type="Proteomes" id="UP000286594">
    <property type="component" value="Unassembled WGS sequence"/>
</dbReference>
<sequence length="373" mass="42763">MINASNADSEKDDVEGLDMAPEASRTDYPLEDVMVRTETRSAREVVERIGKGRYIMDPEFQREFVWDVEKQSKLIESSVMRIPLPVFYVAEATDGRIIVVDGLQRLTTFSRFLNNEFKLSGLSPKQGTPHYLEGKFFKDLEPRLQERIEDTQLVLYILDRKAPEAARLDIFDRVNSGSPLTRQQMRNALYSGNATQWLREQAASEEFLKVNAGSLKSKTMRDREAINRFAAFYSLGYNSYVSGEMDEFLARALAQMNAASSSDLGEMQDRFRHSMKWNYRLFGLQAFRKSLRENNPNAPRTPLNISMFDVFSFCFAKISEKHLLSDESGFKGKVISLMQDNDFVFHVSYSTNSGSQVTGRFEKALEKFAGYFE</sequence>
<protein>
    <submittedName>
        <fullName evidence="3">DUF262 domain-containing protein</fullName>
    </submittedName>
</protein>
<evidence type="ECO:0000256" key="1">
    <source>
        <dbReference type="SAM" id="MobiDB-lite"/>
    </source>
</evidence>
<comment type="caution">
    <text evidence="3">The sequence shown here is derived from an EMBL/GenBank/DDBJ whole genome shotgun (WGS) entry which is preliminary data.</text>
</comment>
<reference evidence="3 4" key="1">
    <citation type="submission" date="2019-01" db="EMBL/GenBank/DDBJ databases">
        <title>Sinorhodobacter populi sp. nov. isolated from the symptomatic bark tissue of Populus euramericana canker.</title>
        <authorList>
            <person name="Xu G."/>
        </authorList>
    </citation>
    <scope>NUCLEOTIDE SEQUENCE [LARGE SCALE GENOMIC DNA]</scope>
    <source>
        <strain evidence="3 4">CCTCC AB2012026</strain>
    </source>
</reference>
<accession>A0A443L5U9</accession>
<name>A0A443L5U9_9RHOB</name>
<dbReference type="EMBL" id="SAVB01000030">
    <property type="protein sequence ID" value="RWR44550.1"/>
    <property type="molecule type" value="Genomic_DNA"/>
</dbReference>
<keyword evidence="4" id="KW-1185">Reference proteome</keyword>
<proteinExistence type="predicted"/>
<evidence type="ECO:0000313" key="3">
    <source>
        <dbReference type="EMBL" id="RWR44550.1"/>
    </source>
</evidence>
<dbReference type="InterPro" id="IPR004919">
    <property type="entry name" value="GmrSD_N"/>
</dbReference>
<gene>
    <name evidence="3" type="ORF">EOW65_18555</name>
</gene>
<organism evidence="3 4">
    <name type="scientific">Paenirhodobacter ferrireducens</name>
    <dbReference type="NCBI Taxonomy" id="1215032"/>
    <lineage>
        <taxon>Bacteria</taxon>
        <taxon>Pseudomonadati</taxon>
        <taxon>Pseudomonadota</taxon>
        <taxon>Alphaproteobacteria</taxon>
        <taxon>Rhodobacterales</taxon>
        <taxon>Rhodobacter group</taxon>
        <taxon>Paenirhodobacter</taxon>
    </lineage>
</organism>
<evidence type="ECO:0000259" key="2">
    <source>
        <dbReference type="Pfam" id="PF03235"/>
    </source>
</evidence>
<dbReference type="PANTHER" id="PTHR39639">
    <property type="entry name" value="CHROMOSOME 16, WHOLE GENOME SHOTGUN SEQUENCE"/>
    <property type="match status" value="1"/>
</dbReference>
<dbReference type="Pfam" id="PF03235">
    <property type="entry name" value="GmrSD_N"/>
    <property type="match status" value="1"/>
</dbReference>
<dbReference type="PANTHER" id="PTHR39639:SF1">
    <property type="entry name" value="DUF262 DOMAIN-CONTAINING PROTEIN"/>
    <property type="match status" value="1"/>
</dbReference>
<dbReference type="AlphaFoldDB" id="A0A443L5U9"/>
<feature type="domain" description="GmrSD restriction endonucleases N-terminal" evidence="2">
    <location>
        <begin position="48"/>
        <end position="190"/>
    </location>
</feature>
<feature type="region of interest" description="Disordered" evidence="1">
    <location>
        <begin position="1"/>
        <end position="22"/>
    </location>
</feature>
<dbReference type="OrthoDB" id="9787127at2"/>